<accession>A0A4Y6EHP7</accession>
<evidence type="ECO:0000256" key="1">
    <source>
        <dbReference type="SAM" id="Phobius"/>
    </source>
</evidence>
<name>A0A4Y6EHP7_9CAUD</name>
<organism evidence="2 3">
    <name type="scientific">Gordonia phage Chelms</name>
    <dbReference type="NCBI Taxonomy" id="2588132"/>
    <lineage>
        <taxon>Viruses</taxon>
        <taxon>Duplodnaviria</taxon>
        <taxon>Heunggongvirae</taxon>
        <taxon>Uroviricota</taxon>
        <taxon>Caudoviricetes</taxon>
        <taxon>Montyvirus</taxon>
        <taxon>Montyvirus chelms</taxon>
    </lineage>
</organism>
<keyword evidence="3" id="KW-1185">Reference proteome</keyword>
<proteinExistence type="predicted"/>
<keyword evidence="1" id="KW-0812">Transmembrane</keyword>
<dbReference type="RefSeq" id="YP_009846059.1">
    <property type="nucleotide sequence ID" value="NC_048768.1"/>
</dbReference>
<keyword evidence="1" id="KW-0472">Membrane</keyword>
<dbReference type="Proteomes" id="UP000315166">
    <property type="component" value="Segment"/>
</dbReference>
<keyword evidence="1" id="KW-1133">Transmembrane helix</keyword>
<reference evidence="2 3" key="1">
    <citation type="submission" date="2019-04" db="EMBL/GenBank/DDBJ databases">
        <authorList>
            <person name="Ahlbrecht B.C."/>
            <person name="Almail A."/>
            <person name="Blakestad S.M."/>
            <person name="Calhoun C.D."/>
            <person name="Chesley E."/>
            <person name="Craven C.R."/>
            <person name="Hoagland S.Z."/>
            <person name="Jost S.L."/>
            <person name="Manz Z.R."/>
            <person name="Pena P.B."/>
            <person name="Pfenning K.J."/>
            <person name="Postl L.C."/>
            <person name="Ramsey E.P."/>
            <person name="Roberts C.A."/>
            <person name="Sevcik K.M."/>
            <person name="Whitman F.C."/>
            <person name="Chia C.P."/>
            <person name="McKinney A.L."/>
            <person name="Tolsma S."/>
            <person name="Ward R.E."/>
            <person name="Garlena R.A."/>
            <person name="Russell D.A."/>
            <person name="Pope W.H."/>
            <person name="Jacobs-Sera D."/>
            <person name="Hatfull G.F."/>
        </authorList>
    </citation>
    <scope>NUCLEOTIDE SEQUENCE [LARGE SCALE GENOMIC DNA]</scope>
</reference>
<evidence type="ECO:0000313" key="2">
    <source>
        <dbReference type="EMBL" id="QDF18258.1"/>
    </source>
</evidence>
<dbReference type="EMBL" id="MK801733">
    <property type="protein sequence ID" value="QDF18258.1"/>
    <property type="molecule type" value="Genomic_DNA"/>
</dbReference>
<sequence length="31" mass="3242">MDWLTWSLVLKLAILMIVAGVSIGIGLSALG</sequence>
<dbReference type="KEGG" id="vg:55616425"/>
<evidence type="ECO:0000313" key="3">
    <source>
        <dbReference type="Proteomes" id="UP000315166"/>
    </source>
</evidence>
<dbReference type="GeneID" id="55616425"/>
<gene>
    <name evidence="2" type="primary">44</name>
    <name evidence="2" type="ORF">SEA_CHELMS_44</name>
</gene>
<feature type="transmembrane region" description="Helical" evidence="1">
    <location>
        <begin position="6"/>
        <end position="30"/>
    </location>
</feature>
<protein>
    <submittedName>
        <fullName evidence="2">Uncharacterized protein</fullName>
    </submittedName>
</protein>